<name>A0A8J2YEI4_9RHOB</name>
<dbReference type="InterPro" id="IPR001466">
    <property type="entry name" value="Beta-lactam-related"/>
</dbReference>
<dbReference type="RefSeq" id="WP_188408855.1">
    <property type="nucleotide sequence ID" value="NZ_BMCP01000001.1"/>
</dbReference>
<keyword evidence="2" id="KW-0378">Hydrolase</keyword>
<dbReference type="SUPFAM" id="SSF56601">
    <property type="entry name" value="beta-lactamase/transpeptidase-like"/>
    <property type="match status" value="1"/>
</dbReference>
<dbReference type="Gene3D" id="3.40.710.10">
    <property type="entry name" value="DD-peptidase/beta-lactamase superfamily"/>
    <property type="match status" value="1"/>
</dbReference>
<reference evidence="2" key="2">
    <citation type="submission" date="2020-09" db="EMBL/GenBank/DDBJ databases">
        <authorList>
            <person name="Sun Q."/>
            <person name="Sedlacek I."/>
        </authorList>
    </citation>
    <scope>NUCLEOTIDE SEQUENCE</scope>
    <source>
        <strain evidence="2">CCM 7684</strain>
    </source>
</reference>
<feature type="domain" description="Beta-lactamase-related" evidence="1">
    <location>
        <begin position="9"/>
        <end position="272"/>
    </location>
</feature>
<evidence type="ECO:0000259" key="1">
    <source>
        <dbReference type="Pfam" id="PF00144"/>
    </source>
</evidence>
<comment type="caution">
    <text evidence="2">The sequence shown here is derived from an EMBL/GenBank/DDBJ whole genome shotgun (WGS) entry which is preliminary data.</text>
</comment>
<dbReference type="Pfam" id="PF00144">
    <property type="entry name" value="Beta-lactamase"/>
    <property type="match status" value="1"/>
</dbReference>
<organism evidence="2 3">
    <name type="scientific">Agaricicola taiwanensis</name>
    <dbReference type="NCBI Taxonomy" id="591372"/>
    <lineage>
        <taxon>Bacteria</taxon>
        <taxon>Pseudomonadati</taxon>
        <taxon>Pseudomonadota</taxon>
        <taxon>Alphaproteobacteria</taxon>
        <taxon>Rhodobacterales</taxon>
        <taxon>Paracoccaceae</taxon>
        <taxon>Agaricicola</taxon>
    </lineage>
</organism>
<reference evidence="2" key="1">
    <citation type="journal article" date="2014" name="Int. J. Syst. Evol. Microbiol.">
        <title>Complete genome sequence of Corynebacterium casei LMG S-19264T (=DSM 44701T), isolated from a smear-ripened cheese.</title>
        <authorList>
            <consortium name="US DOE Joint Genome Institute (JGI-PGF)"/>
            <person name="Walter F."/>
            <person name="Albersmeier A."/>
            <person name="Kalinowski J."/>
            <person name="Ruckert C."/>
        </authorList>
    </citation>
    <scope>NUCLEOTIDE SEQUENCE</scope>
    <source>
        <strain evidence="2">CCM 7684</strain>
    </source>
</reference>
<dbReference type="InterPro" id="IPR012338">
    <property type="entry name" value="Beta-lactam/transpept-like"/>
</dbReference>
<protein>
    <submittedName>
        <fullName evidence="2">Serine hydrolase</fullName>
    </submittedName>
</protein>
<dbReference type="Proteomes" id="UP000602745">
    <property type="component" value="Unassembled WGS sequence"/>
</dbReference>
<dbReference type="PANTHER" id="PTHR46825:SF9">
    <property type="entry name" value="BETA-LACTAMASE-RELATED DOMAIN-CONTAINING PROTEIN"/>
    <property type="match status" value="1"/>
</dbReference>
<accession>A0A8J2YEI4</accession>
<dbReference type="GO" id="GO:0016787">
    <property type="term" value="F:hydrolase activity"/>
    <property type="evidence" value="ECO:0007669"/>
    <property type="project" value="UniProtKB-KW"/>
</dbReference>
<proteinExistence type="predicted"/>
<sequence length="290" mass="31784">MTEILFARFEDGEANAGNGEETLVPWWSFTKTVIATAALSLAGDGLLDLDEPLTGRPFTLRQLLQHRAGLGDYGAVADYRAAVARGDDPWPVEEMLRWVNADEPRYRPGEGWSYSNIGYHHAVELIETRAGQSLDRVLRKRVFDPLGLDRVHLARSVGDLTGVTLGKAEGYHPGWVYHGLVVGPLRDAAFLLDRLMAGQVLSRRLLDEMLRTHPVGGTYPERPWRQPAYGLGLMTDQALPGRPVGHTGGGPGSAIAVYRATCRDTVLTTAAFVTEETPAPVEHLAMLPRI</sequence>
<dbReference type="AlphaFoldDB" id="A0A8J2YEI4"/>
<keyword evidence="3" id="KW-1185">Reference proteome</keyword>
<evidence type="ECO:0000313" key="3">
    <source>
        <dbReference type="Proteomes" id="UP000602745"/>
    </source>
</evidence>
<dbReference type="InterPro" id="IPR050491">
    <property type="entry name" value="AmpC-like"/>
</dbReference>
<evidence type="ECO:0000313" key="2">
    <source>
        <dbReference type="EMBL" id="GGE36986.1"/>
    </source>
</evidence>
<dbReference type="PANTHER" id="PTHR46825">
    <property type="entry name" value="D-ALANYL-D-ALANINE-CARBOXYPEPTIDASE/ENDOPEPTIDASE AMPH"/>
    <property type="match status" value="1"/>
</dbReference>
<gene>
    <name evidence="2" type="ORF">GCM10007276_13060</name>
</gene>
<dbReference type="EMBL" id="BMCP01000001">
    <property type="protein sequence ID" value="GGE36986.1"/>
    <property type="molecule type" value="Genomic_DNA"/>
</dbReference>